<dbReference type="SMART" id="SM00739">
    <property type="entry name" value="KOW"/>
    <property type="match status" value="1"/>
</dbReference>
<dbReference type="VEuPathDB" id="FungiDB:AB675_4350"/>
<dbReference type="RefSeq" id="XP_017996527.1">
    <property type="nucleotide sequence ID" value="XM_018144482.1"/>
</dbReference>
<dbReference type="SUPFAM" id="SSF50104">
    <property type="entry name" value="Translation proteins SH3-like domain"/>
    <property type="match status" value="1"/>
</dbReference>
<dbReference type="STRING" id="1664694.A0A0N1GZG6"/>
<proteinExistence type="predicted"/>
<dbReference type="EMBL" id="LFJN01000030">
    <property type="protein sequence ID" value="KPI36564.1"/>
    <property type="molecule type" value="Genomic_DNA"/>
</dbReference>
<protein>
    <recommendedName>
        <fullName evidence="3">KOW domain-containing protein</fullName>
    </recommendedName>
</protein>
<dbReference type="Gene3D" id="2.30.30.30">
    <property type="match status" value="1"/>
</dbReference>
<keyword evidence="1" id="KW-0175">Coiled coil</keyword>
<dbReference type="GO" id="GO:0003735">
    <property type="term" value="F:structural constituent of ribosome"/>
    <property type="evidence" value="ECO:0007669"/>
    <property type="project" value="InterPro"/>
</dbReference>
<feature type="domain" description="KOW" evidence="3">
    <location>
        <begin position="110"/>
        <end position="137"/>
    </location>
</feature>
<organism evidence="4 5">
    <name type="scientific">Cyphellophora attinorum</name>
    <dbReference type="NCBI Taxonomy" id="1664694"/>
    <lineage>
        <taxon>Eukaryota</taxon>
        <taxon>Fungi</taxon>
        <taxon>Dikarya</taxon>
        <taxon>Ascomycota</taxon>
        <taxon>Pezizomycotina</taxon>
        <taxon>Eurotiomycetes</taxon>
        <taxon>Chaetothyriomycetidae</taxon>
        <taxon>Chaetothyriales</taxon>
        <taxon>Cyphellophoraceae</taxon>
        <taxon>Cyphellophora</taxon>
    </lineage>
</organism>
<sequence length="442" mass="49786">MQKILRINIQQQKQNLKAQVRVAEREIKGDISKYVERNREIISLRAQLEKQERKHRREDWFAGPLAPDRNNGLEKGKLGGLDSNWREVMKGKPESMFREKDRPKHGNKGNIVEGDRVVVIEGVDKGKIGEVEEVNEEEDTVTLKGVAMADIITPAIARPSLLQNPPCAPSPPHPPLLHPPRHKNVRPNNPHLQRLHHPLLTKRRARSAPPPHTNLPPRLPGSSLPPHDRFITGTNIRVDWPAEERSEGIVEDGDTRREVLDAYTYNPGFYVNAETGEAPEPLPHPDIIEEIFKPRRLGGGRTQHDVDYVARKIIEDARSAWYRGRRLVGPGQEAWEAEVLQRKSAFGKAVKEDEEWRAAESERIRAEKGDLSVGEAKGDDVSVEELLPDGDTAVPFDGRIRRVGRVVRRVSGVGRVEGVRRVEVEQMVTADDSAGPTERVTV</sequence>
<feature type="region of interest" description="Disordered" evidence="2">
    <location>
        <begin position="164"/>
        <end position="192"/>
    </location>
</feature>
<dbReference type="InterPro" id="IPR005824">
    <property type="entry name" value="KOW"/>
</dbReference>
<reference evidence="4 5" key="1">
    <citation type="submission" date="2015-06" db="EMBL/GenBank/DDBJ databases">
        <title>Draft genome of the ant-associated black yeast Phialophora attae CBS 131958.</title>
        <authorList>
            <person name="Moreno L.F."/>
            <person name="Stielow B.J."/>
            <person name="de Hoog S."/>
            <person name="Vicente V.A."/>
            <person name="Weiss V.A."/>
            <person name="de Vries M."/>
            <person name="Cruz L.M."/>
            <person name="Souza E.M."/>
        </authorList>
    </citation>
    <scope>NUCLEOTIDE SEQUENCE [LARGE SCALE GENOMIC DNA]</scope>
    <source>
        <strain evidence="4 5">CBS 131958</strain>
    </source>
</reference>
<dbReference type="Pfam" id="PF00467">
    <property type="entry name" value="KOW"/>
    <property type="match status" value="1"/>
</dbReference>
<accession>A0A0N1GZG6</accession>
<dbReference type="GeneID" id="28736362"/>
<comment type="caution">
    <text evidence="4">The sequence shown here is derived from an EMBL/GenBank/DDBJ whole genome shotgun (WGS) entry which is preliminary data.</text>
</comment>
<gene>
    <name evidence="4" type="ORF">AB675_4350</name>
</gene>
<dbReference type="OrthoDB" id="359154at2759"/>
<dbReference type="GO" id="GO:0006412">
    <property type="term" value="P:translation"/>
    <property type="evidence" value="ECO:0007669"/>
    <property type="project" value="InterPro"/>
</dbReference>
<dbReference type="InterPro" id="IPR014722">
    <property type="entry name" value="Rib_uL2_dom2"/>
</dbReference>
<evidence type="ECO:0000259" key="3">
    <source>
        <dbReference type="SMART" id="SM00739"/>
    </source>
</evidence>
<feature type="coiled-coil region" evidence="1">
    <location>
        <begin position="6"/>
        <end position="54"/>
    </location>
</feature>
<dbReference type="Proteomes" id="UP000038010">
    <property type="component" value="Unassembled WGS sequence"/>
</dbReference>
<feature type="compositionally biased region" description="Pro residues" evidence="2">
    <location>
        <begin position="208"/>
        <end position="219"/>
    </location>
</feature>
<name>A0A0N1GZG6_9EURO</name>
<dbReference type="PROSITE" id="PS01108">
    <property type="entry name" value="RIBOSOMAL_L24"/>
    <property type="match status" value="1"/>
</dbReference>
<evidence type="ECO:0000256" key="2">
    <source>
        <dbReference type="SAM" id="MobiDB-lite"/>
    </source>
</evidence>
<feature type="compositionally biased region" description="Pro residues" evidence="2">
    <location>
        <begin position="166"/>
        <end position="178"/>
    </location>
</feature>
<keyword evidence="5" id="KW-1185">Reference proteome</keyword>
<evidence type="ECO:0000256" key="1">
    <source>
        <dbReference type="SAM" id="Coils"/>
    </source>
</evidence>
<dbReference type="AlphaFoldDB" id="A0A0N1GZG6"/>
<evidence type="ECO:0000313" key="4">
    <source>
        <dbReference type="EMBL" id="KPI36564.1"/>
    </source>
</evidence>
<dbReference type="GO" id="GO:0005840">
    <property type="term" value="C:ribosome"/>
    <property type="evidence" value="ECO:0007669"/>
    <property type="project" value="InterPro"/>
</dbReference>
<dbReference type="InterPro" id="IPR008991">
    <property type="entry name" value="Translation_prot_SH3-like_sf"/>
</dbReference>
<feature type="region of interest" description="Disordered" evidence="2">
    <location>
        <begin position="204"/>
        <end position="226"/>
    </location>
</feature>
<evidence type="ECO:0000313" key="5">
    <source>
        <dbReference type="Proteomes" id="UP000038010"/>
    </source>
</evidence>
<dbReference type="InterPro" id="IPR005825">
    <property type="entry name" value="Ribosomal_uL24_CS"/>
</dbReference>